<organism evidence="2 3">
    <name type="scientific">Dillenia turbinata</name>
    <dbReference type="NCBI Taxonomy" id="194707"/>
    <lineage>
        <taxon>Eukaryota</taxon>
        <taxon>Viridiplantae</taxon>
        <taxon>Streptophyta</taxon>
        <taxon>Embryophyta</taxon>
        <taxon>Tracheophyta</taxon>
        <taxon>Spermatophyta</taxon>
        <taxon>Magnoliopsida</taxon>
        <taxon>eudicotyledons</taxon>
        <taxon>Gunneridae</taxon>
        <taxon>Pentapetalae</taxon>
        <taxon>Dilleniales</taxon>
        <taxon>Dilleniaceae</taxon>
        <taxon>Dillenia</taxon>
    </lineage>
</organism>
<dbReference type="AlphaFoldDB" id="A0AAN8UNS7"/>
<gene>
    <name evidence="2" type="ORF">RJ641_017312</name>
</gene>
<keyword evidence="3" id="KW-1185">Reference proteome</keyword>
<dbReference type="PANTHER" id="PTHR10621">
    <property type="entry name" value="UV EXCISION REPAIR PROTEIN RAD23"/>
    <property type="match status" value="1"/>
</dbReference>
<dbReference type="GO" id="GO:0031593">
    <property type="term" value="F:polyubiquitin modification-dependent protein binding"/>
    <property type="evidence" value="ECO:0007669"/>
    <property type="project" value="TreeGrafter"/>
</dbReference>
<name>A0AAN8UNS7_9MAGN</name>
<dbReference type="SUPFAM" id="SSF54236">
    <property type="entry name" value="Ubiquitin-like"/>
    <property type="match status" value="3"/>
</dbReference>
<dbReference type="GO" id="GO:0005654">
    <property type="term" value="C:nucleoplasm"/>
    <property type="evidence" value="ECO:0007669"/>
    <property type="project" value="TreeGrafter"/>
</dbReference>
<dbReference type="PRINTS" id="PR00348">
    <property type="entry name" value="UBIQUITIN"/>
</dbReference>
<feature type="domain" description="Ubiquitin-like" evidence="1">
    <location>
        <begin position="210"/>
        <end position="284"/>
    </location>
</feature>
<dbReference type="GO" id="GO:0043161">
    <property type="term" value="P:proteasome-mediated ubiquitin-dependent protein catabolic process"/>
    <property type="evidence" value="ECO:0007669"/>
    <property type="project" value="TreeGrafter"/>
</dbReference>
<dbReference type="EMBL" id="JBAMMX010000022">
    <property type="protein sequence ID" value="KAK6918890.1"/>
    <property type="molecule type" value="Genomic_DNA"/>
</dbReference>
<dbReference type="GO" id="GO:0070628">
    <property type="term" value="F:proteasome binding"/>
    <property type="evidence" value="ECO:0007669"/>
    <property type="project" value="TreeGrafter"/>
</dbReference>
<evidence type="ECO:0000313" key="3">
    <source>
        <dbReference type="Proteomes" id="UP001370490"/>
    </source>
</evidence>
<dbReference type="PANTHER" id="PTHR10621:SF0">
    <property type="entry name" value="UV EXCISION REPAIR PROTEIN RAD23"/>
    <property type="match status" value="1"/>
</dbReference>
<comment type="caution">
    <text evidence="2">The sequence shown here is derived from an EMBL/GenBank/DDBJ whole genome shotgun (WGS) entry which is preliminary data.</text>
</comment>
<dbReference type="SMART" id="SM00213">
    <property type="entry name" value="UBQ"/>
    <property type="match status" value="3"/>
</dbReference>
<accession>A0AAN8UNS7</accession>
<dbReference type="Gene3D" id="3.10.20.90">
    <property type="entry name" value="Phosphatidylinositol 3-kinase Catalytic Subunit, Chain A, domain 1"/>
    <property type="match status" value="3"/>
</dbReference>
<feature type="domain" description="Ubiquitin-like" evidence="1">
    <location>
        <begin position="127"/>
        <end position="189"/>
    </location>
</feature>
<dbReference type="InterPro" id="IPR019956">
    <property type="entry name" value="Ubiquitin_dom"/>
</dbReference>
<proteinExistence type="predicted"/>
<reference evidence="2 3" key="1">
    <citation type="submission" date="2023-12" db="EMBL/GenBank/DDBJ databases">
        <title>A high-quality genome assembly for Dillenia turbinata (Dilleniales).</title>
        <authorList>
            <person name="Chanderbali A."/>
        </authorList>
    </citation>
    <scope>NUCLEOTIDE SEQUENCE [LARGE SCALE GENOMIC DNA]</scope>
    <source>
        <strain evidence="2">LSX21</strain>
        <tissue evidence="2">Leaf</tissue>
    </source>
</reference>
<dbReference type="CDD" id="cd17039">
    <property type="entry name" value="Ubl_ubiquitin_like"/>
    <property type="match status" value="2"/>
</dbReference>
<dbReference type="InterPro" id="IPR029071">
    <property type="entry name" value="Ubiquitin-like_domsf"/>
</dbReference>
<dbReference type="GO" id="GO:0043130">
    <property type="term" value="F:ubiquitin binding"/>
    <property type="evidence" value="ECO:0007669"/>
    <property type="project" value="TreeGrafter"/>
</dbReference>
<dbReference type="Proteomes" id="UP001370490">
    <property type="component" value="Unassembled WGS sequence"/>
</dbReference>
<sequence>MQNNCVFLKLELTLLYIYTAYLMIPDTRVCNIYLTIQMRSIHLLRNSMELNLAMKFRDLKRFTHILLGKHLMSELCKQFDKKLTWVIPIVCGPYEHDEQSMNVISGFMTETGAESKKLPFHAVVSLMQFFNSSLIAKLSKFALEVTQQEPVLEIKQKIERVLGVPVASQTLAIWGWELINGLDMEDYPIVTEGTKINLTINPILQNLSKMQITVKFSAKKITIEVDRSETVQSLKEKIHIMDGTPIKRMALFFSGIEMEDFRNLSEYGIREFSEIIIFLKSMSKLIADPPSKSLSVMVQTSSSLLNAASIPIDIKDTSTVSELRQMLLSSKILPVDDYIFIHKQRIMRDSCSLRWHGVANGDFLYIFKGTVSRGI</sequence>
<dbReference type="InterPro" id="IPR000626">
    <property type="entry name" value="Ubiquitin-like_dom"/>
</dbReference>
<dbReference type="GO" id="GO:0005829">
    <property type="term" value="C:cytosol"/>
    <property type="evidence" value="ECO:0007669"/>
    <property type="project" value="TreeGrafter"/>
</dbReference>
<evidence type="ECO:0000259" key="1">
    <source>
        <dbReference type="PROSITE" id="PS50053"/>
    </source>
</evidence>
<protein>
    <submittedName>
        <fullName evidence="2">Ubiquitin-like domain</fullName>
    </submittedName>
</protein>
<evidence type="ECO:0000313" key="2">
    <source>
        <dbReference type="EMBL" id="KAK6918890.1"/>
    </source>
</evidence>
<dbReference type="PROSITE" id="PS50053">
    <property type="entry name" value="UBIQUITIN_2"/>
    <property type="match status" value="3"/>
</dbReference>
<feature type="domain" description="Ubiquitin-like" evidence="1">
    <location>
        <begin position="294"/>
        <end position="366"/>
    </location>
</feature>
<dbReference type="Pfam" id="PF00240">
    <property type="entry name" value="ubiquitin"/>
    <property type="match status" value="3"/>
</dbReference>